<comment type="caution">
    <text evidence="7">The sequence shown here is derived from an EMBL/GenBank/DDBJ whole genome shotgun (WGS) entry which is preliminary data.</text>
</comment>
<dbReference type="GO" id="GO:0071949">
    <property type="term" value="F:FAD binding"/>
    <property type="evidence" value="ECO:0007669"/>
    <property type="project" value="InterPro"/>
</dbReference>
<dbReference type="OrthoDB" id="1878542at2759"/>
<dbReference type="PANTHER" id="PTHR13789:SF309">
    <property type="entry name" value="PUTATIVE (AFU_ORTHOLOGUE AFUA_6G14510)-RELATED"/>
    <property type="match status" value="1"/>
</dbReference>
<evidence type="ECO:0000256" key="1">
    <source>
        <dbReference type="ARBA" id="ARBA00007992"/>
    </source>
</evidence>
<dbReference type="Proteomes" id="UP000620124">
    <property type="component" value="Unassembled WGS sequence"/>
</dbReference>
<dbReference type="Pfam" id="PF01494">
    <property type="entry name" value="FAD_binding_3"/>
    <property type="match status" value="1"/>
</dbReference>
<dbReference type="GO" id="GO:0004497">
    <property type="term" value="F:monooxygenase activity"/>
    <property type="evidence" value="ECO:0007669"/>
    <property type="project" value="UniProtKB-KW"/>
</dbReference>
<keyword evidence="2" id="KW-0285">Flavoprotein</keyword>
<evidence type="ECO:0000256" key="3">
    <source>
        <dbReference type="ARBA" id="ARBA00022827"/>
    </source>
</evidence>
<sequence>MPGQLTINPRHPKAGVSLRVVVVGGGLAGIATAYTLQRAGHCVTVLERSNGEGRSRGGIRSPPNMTRVLNHWGLGPQLAKTAVKCPQFRFQQADGELMSIVQLHDDFLKDLMADFIFIMHGDLHSLLLDLAVREGVEFRYNAPVASVDCETISVTLSNSTSTTSIANTVTLANEANGGEPERLYADLVVGADGPDSMVRNEVVGEDVRKQGVLDGQLSLHCTIPTHLIHDDEDLRPLTEDGNWWVWLGPSVLFHGSLVSGRKEFSIVVGLRNLPIETVAQYDESWDKTYPIEHFGIDWSGYDIRVRKLLPFMRAVTPTVHVRRPVLDSSVCERARIVIVGEAAHPLVPAGQHNTGVSIEDAETLGALFARIQHRAQIPRMLAAYEELRQPRCAYAQDWELRKRMMLTCPLGPDQKARDAKLRRVMAYGDWAHMDEDRFWEMWGDEMEMFSYFSTEKVEDWWTKWGSLLARGEGSDKDGIRTPISPSVEVNISNGPTRTILSVH</sequence>
<dbReference type="AlphaFoldDB" id="A0A8H6Z1T8"/>
<dbReference type="PANTHER" id="PTHR13789">
    <property type="entry name" value="MONOOXYGENASE"/>
    <property type="match status" value="1"/>
</dbReference>
<proteinExistence type="inferred from homology"/>
<reference evidence="7" key="1">
    <citation type="submission" date="2020-05" db="EMBL/GenBank/DDBJ databases">
        <title>Mycena genomes resolve the evolution of fungal bioluminescence.</title>
        <authorList>
            <person name="Tsai I.J."/>
        </authorList>
    </citation>
    <scope>NUCLEOTIDE SEQUENCE</scope>
    <source>
        <strain evidence="7">CCC161011</strain>
    </source>
</reference>
<keyword evidence="8" id="KW-1185">Reference proteome</keyword>
<dbReference type="EMBL" id="JACAZI010000002">
    <property type="protein sequence ID" value="KAF7369112.1"/>
    <property type="molecule type" value="Genomic_DNA"/>
</dbReference>
<protein>
    <submittedName>
        <fullName evidence="7">FAD-binding-3 domain-containing protein</fullName>
    </submittedName>
</protein>
<keyword evidence="3" id="KW-0274">FAD</keyword>
<evidence type="ECO:0000259" key="6">
    <source>
        <dbReference type="Pfam" id="PF01494"/>
    </source>
</evidence>
<dbReference type="InterPro" id="IPR036188">
    <property type="entry name" value="FAD/NAD-bd_sf"/>
</dbReference>
<evidence type="ECO:0000313" key="8">
    <source>
        <dbReference type="Proteomes" id="UP000620124"/>
    </source>
</evidence>
<name>A0A8H6Z1T8_9AGAR</name>
<keyword evidence="5" id="KW-0503">Monooxygenase</keyword>
<dbReference type="InterPro" id="IPR050493">
    <property type="entry name" value="FAD-dep_Monooxygenase_BioMet"/>
</dbReference>
<evidence type="ECO:0000256" key="2">
    <source>
        <dbReference type="ARBA" id="ARBA00022630"/>
    </source>
</evidence>
<gene>
    <name evidence="7" type="ORF">MVEN_00238400</name>
</gene>
<dbReference type="SUPFAM" id="SSF51905">
    <property type="entry name" value="FAD/NAD(P)-binding domain"/>
    <property type="match status" value="1"/>
</dbReference>
<comment type="similarity">
    <text evidence="1">Belongs to the paxM FAD-dependent monooxygenase family.</text>
</comment>
<dbReference type="Gene3D" id="3.50.50.60">
    <property type="entry name" value="FAD/NAD(P)-binding domain"/>
    <property type="match status" value="1"/>
</dbReference>
<evidence type="ECO:0000256" key="4">
    <source>
        <dbReference type="ARBA" id="ARBA00023002"/>
    </source>
</evidence>
<evidence type="ECO:0000256" key="5">
    <source>
        <dbReference type="ARBA" id="ARBA00023033"/>
    </source>
</evidence>
<feature type="domain" description="FAD-binding" evidence="6">
    <location>
        <begin position="19"/>
        <end position="202"/>
    </location>
</feature>
<keyword evidence="4" id="KW-0560">Oxidoreductase</keyword>
<dbReference type="InterPro" id="IPR002938">
    <property type="entry name" value="FAD-bd"/>
</dbReference>
<dbReference type="PRINTS" id="PR00420">
    <property type="entry name" value="RNGMNOXGNASE"/>
</dbReference>
<organism evidence="7 8">
    <name type="scientific">Mycena venus</name>
    <dbReference type="NCBI Taxonomy" id="2733690"/>
    <lineage>
        <taxon>Eukaryota</taxon>
        <taxon>Fungi</taxon>
        <taxon>Dikarya</taxon>
        <taxon>Basidiomycota</taxon>
        <taxon>Agaricomycotina</taxon>
        <taxon>Agaricomycetes</taxon>
        <taxon>Agaricomycetidae</taxon>
        <taxon>Agaricales</taxon>
        <taxon>Marasmiineae</taxon>
        <taxon>Mycenaceae</taxon>
        <taxon>Mycena</taxon>
    </lineage>
</organism>
<evidence type="ECO:0000313" key="7">
    <source>
        <dbReference type="EMBL" id="KAF7369112.1"/>
    </source>
</evidence>
<accession>A0A8H6Z1T8</accession>